<proteinExistence type="predicted"/>
<dbReference type="AlphaFoldDB" id="A0A8D8WF49"/>
<reference evidence="1" key="1">
    <citation type="submission" date="2021-05" db="EMBL/GenBank/DDBJ databases">
        <authorList>
            <person name="Alioto T."/>
            <person name="Alioto T."/>
            <person name="Gomez Garrido J."/>
        </authorList>
    </citation>
    <scope>NUCLEOTIDE SEQUENCE</scope>
</reference>
<evidence type="ECO:0000313" key="1">
    <source>
        <dbReference type="EMBL" id="CAG6656613.1"/>
    </source>
</evidence>
<organism evidence="1">
    <name type="scientific">Cacopsylla melanoneura</name>
    <dbReference type="NCBI Taxonomy" id="428564"/>
    <lineage>
        <taxon>Eukaryota</taxon>
        <taxon>Metazoa</taxon>
        <taxon>Ecdysozoa</taxon>
        <taxon>Arthropoda</taxon>
        <taxon>Hexapoda</taxon>
        <taxon>Insecta</taxon>
        <taxon>Pterygota</taxon>
        <taxon>Neoptera</taxon>
        <taxon>Paraneoptera</taxon>
        <taxon>Hemiptera</taxon>
        <taxon>Sternorrhyncha</taxon>
        <taxon>Psylloidea</taxon>
        <taxon>Psyllidae</taxon>
        <taxon>Psyllinae</taxon>
        <taxon>Cacopsylla</taxon>
    </lineage>
</organism>
<sequence length="165" mass="18610">MSLTTRHCRQCQMKNLNYLVSDRISCPLKWSGKKNPMLSAGNPFPSALKTGNPIGIRFRDENARAHYGKSCLHCGRNCCCLSRQDDVNSSDCLISCGQTCCVQAMNFDWTYHVLKTSKDLLKAISFSMILAEIDHQLEEILLGCVLENDQSEEGKKLCREIVMEI</sequence>
<accession>A0A8D8WF49</accession>
<protein>
    <submittedName>
        <fullName evidence="1">Uncharacterized protein</fullName>
    </submittedName>
</protein>
<dbReference type="EMBL" id="HBUF01185439">
    <property type="protein sequence ID" value="CAG6656613.1"/>
    <property type="molecule type" value="Transcribed_RNA"/>
</dbReference>
<name>A0A8D8WF49_9HEMI</name>